<organism evidence="4 5">
    <name type="scientific">Asticcacaulis taihuensis</name>
    <dbReference type="NCBI Taxonomy" id="260084"/>
    <lineage>
        <taxon>Bacteria</taxon>
        <taxon>Pseudomonadati</taxon>
        <taxon>Pseudomonadota</taxon>
        <taxon>Alphaproteobacteria</taxon>
        <taxon>Caulobacterales</taxon>
        <taxon>Caulobacteraceae</taxon>
        <taxon>Asticcacaulis</taxon>
    </lineage>
</organism>
<dbReference type="InterPro" id="IPR003736">
    <property type="entry name" value="PAAI_dom"/>
</dbReference>
<evidence type="ECO:0000313" key="5">
    <source>
        <dbReference type="Proteomes" id="UP000199150"/>
    </source>
</evidence>
<dbReference type="SUPFAM" id="SSF54637">
    <property type="entry name" value="Thioesterase/thiol ester dehydrase-isomerase"/>
    <property type="match status" value="1"/>
</dbReference>
<evidence type="ECO:0000256" key="2">
    <source>
        <dbReference type="ARBA" id="ARBA00022801"/>
    </source>
</evidence>
<dbReference type="Proteomes" id="UP000199150">
    <property type="component" value="Unassembled WGS sequence"/>
</dbReference>
<accession>A0A1G4Q641</accession>
<dbReference type="InterPro" id="IPR006683">
    <property type="entry name" value="Thioestr_dom"/>
</dbReference>
<dbReference type="InterPro" id="IPR029069">
    <property type="entry name" value="HotDog_dom_sf"/>
</dbReference>
<evidence type="ECO:0000256" key="1">
    <source>
        <dbReference type="ARBA" id="ARBA00008324"/>
    </source>
</evidence>
<dbReference type="PANTHER" id="PTHR21660">
    <property type="entry name" value="THIOESTERASE SUPERFAMILY MEMBER-RELATED"/>
    <property type="match status" value="1"/>
</dbReference>
<dbReference type="NCBIfam" id="TIGR00369">
    <property type="entry name" value="unchar_dom_1"/>
    <property type="match status" value="1"/>
</dbReference>
<dbReference type="InterPro" id="IPR039298">
    <property type="entry name" value="ACOT13"/>
</dbReference>
<name>A0A1G4Q641_9CAUL</name>
<evidence type="ECO:0000313" key="4">
    <source>
        <dbReference type="EMBL" id="SCW39911.1"/>
    </source>
</evidence>
<proteinExistence type="inferred from homology"/>
<dbReference type="Gene3D" id="3.10.129.10">
    <property type="entry name" value="Hotdog Thioesterase"/>
    <property type="match status" value="1"/>
</dbReference>
<keyword evidence="2" id="KW-0378">Hydrolase</keyword>
<dbReference type="OrthoDB" id="5741080at2"/>
<gene>
    <name evidence="4" type="ORF">SAMN02927928_0939</name>
</gene>
<dbReference type="GO" id="GO:0047617">
    <property type="term" value="F:fatty acyl-CoA hydrolase activity"/>
    <property type="evidence" value="ECO:0007669"/>
    <property type="project" value="InterPro"/>
</dbReference>
<sequence>MSADASQYEKITEGEFAGWLRAPESDTFNGLVGPYYYQSDDPANVKVAFKAEKRHLNGGGTVHGGCLLTLADTSLFVFALPHLADGGAVTLQLDSQFLSPGREGDIIVATGEITRVGKSVIFGRGQLTCGDRILLSYSGIMSRLAAKPSGDA</sequence>
<reference evidence="5" key="1">
    <citation type="submission" date="2016-10" db="EMBL/GenBank/DDBJ databases">
        <authorList>
            <person name="Varghese N."/>
            <person name="Submissions S."/>
        </authorList>
    </citation>
    <scope>NUCLEOTIDE SEQUENCE [LARGE SCALE GENOMIC DNA]</scope>
    <source>
        <strain evidence="5">CGMCC 1.3431</strain>
    </source>
</reference>
<dbReference type="AlphaFoldDB" id="A0A1G4Q641"/>
<evidence type="ECO:0000259" key="3">
    <source>
        <dbReference type="Pfam" id="PF03061"/>
    </source>
</evidence>
<feature type="domain" description="Thioesterase" evidence="3">
    <location>
        <begin position="59"/>
        <end position="133"/>
    </location>
</feature>
<dbReference type="PANTHER" id="PTHR21660:SF1">
    <property type="entry name" value="ACYL-COENZYME A THIOESTERASE 13"/>
    <property type="match status" value="1"/>
</dbReference>
<protein>
    <submittedName>
        <fullName evidence="4">Uncharacterized domain 1-containing protein</fullName>
    </submittedName>
</protein>
<dbReference type="Pfam" id="PF03061">
    <property type="entry name" value="4HBT"/>
    <property type="match status" value="1"/>
</dbReference>
<dbReference type="CDD" id="cd03443">
    <property type="entry name" value="PaaI_thioesterase"/>
    <property type="match status" value="1"/>
</dbReference>
<dbReference type="EMBL" id="FMTS01000001">
    <property type="protein sequence ID" value="SCW39911.1"/>
    <property type="molecule type" value="Genomic_DNA"/>
</dbReference>
<dbReference type="RefSeq" id="WP_090644228.1">
    <property type="nucleotide sequence ID" value="NZ_CBCRYE010000001.1"/>
</dbReference>
<comment type="similarity">
    <text evidence="1">Belongs to the thioesterase PaaI family.</text>
</comment>
<keyword evidence="5" id="KW-1185">Reference proteome</keyword>
<dbReference type="STRING" id="260084.SAMN02927928_0939"/>